<evidence type="ECO:0000256" key="3">
    <source>
        <dbReference type="ARBA" id="ARBA00022692"/>
    </source>
</evidence>
<dbReference type="OMA" id="FATTRNT"/>
<dbReference type="Proteomes" id="UP000030765">
    <property type="component" value="Unassembled WGS sequence"/>
</dbReference>
<evidence type="ECO:0000256" key="1">
    <source>
        <dbReference type="ARBA" id="ARBA00004651"/>
    </source>
</evidence>
<evidence type="ECO:0000313" key="10">
    <source>
        <dbReference type="EnsemblMetazoa" id="ASIC021819-PA"/>
    </source>
</evidence>
<evidence type="ECO:0000313" key="9">
    <source>
        <dbReference type="EMBL" id="KFB53583.1"/>
    </source>
</evidence>
<dbReference type="VEuPathDB" id="VectorBase:ASIC021819"/>
<name>A0A084WTN9_ANOSI</name>
<gene>
    <name evidence="9" type="ORF">ZHAS_00021819</name>
</gene>
<proteinExistence type="predicted"/>
<keyword evidence="5 8" id="KW-0472">Membrane</keyword>
<feature type="transmembrane region" description="Helical" evidence="8">
    <location>
        <begin position="257"/>
        <end position="275"/>
    </location>
</feature>
<dbReference type="EMBL" id="ATLV01026904">
    <property type="status" value="NOT_ANNOTATED_CDS"/>
    <property type="molecule type" value="Genomic_DNA"/>
</dbReference>
<sequence length="521" mass="60884">MERLEELDDYLALPYPRIVKEDSIGTPDQSTLVVMFVDTSSMDSFRKSLYDLFNRSHNNHPPDGKYLVLVDDQPLHMHGAGLAISLAKYMQHLGIIFWCLAGRNGASMYYVLAMAHELTYYHGELNFGVAFDREKVAPIQRMKLVAQFFVAFPFTNRIESDVMKGIDYDIFMDIMHHLQLIPVLHHIVKSDPRATIDKFIENLYFMVVDVLLTRRSVNHTFLSMVPIPEPVFYCIVVPRQVNPDFTQALMKPFSKEVWLGIVGWFSVVFIIRRFMRTSNPLSRCIRRLLRWKIFASTYSIVLHVISFVLIESYLAQITSFFIVYQFPSDVASLEEFFATNIPIRVPNEQEVFLDMLEPKLARTIRDRAIDAADCPEFSSRCAHLDSVTRAMYTINHIQSNHPVTGRKPSYVLQEMIFTCHMWYLFARGSSVKNLFELYLQRMYESGLVNQYNRQYEQFIENPRKNIIVDQLIGFEHLKSLVIMVLVGWSLSVVVFLVELSARFMPRMVRRRAQGYRTWLRR</sequence>
<keyword evidence="11" id="KW-1185">Reference proteome</keyword>
<keyword evidence="6" id="KW-0675">Receptor</keyword>
<keyword evidence="3 8" id="KW-0812">Transmembrane</keyword>
<evidence type="ECO:0008006" key="12">
    <source>
        <dbReference type="Google" id="ProtNLM"/>
    </source>
</evidence>
<organism evidence="9">
    <name type="scientific">Anopheles sinensis</name>
    <name type="common">Mosquito</name>
    <dbReference type="NCBI Taxonomy" id="74873"/>
    <lineage>
        <taxon>Eukaryota</taxon>
        <taxon>Metazoa</taxon>
        <taxon>Ecdysozoa</taxon>
        <taxon>Arthropoda</taxon>
        <taxon>Hexapoda</taxon>
        <taxon>Insecta</taxon>
        <taxon>Pterygota</taxon>
        <taxon>Neoptera</taxon>
        <taxon>Endopterygota</taxon>
        <taxon>Diptera</taxon>
        <taxon>Nematocera</taxon>
        <taxon>Culicoidea</taxon>
        <taxon>Culicidae</taxon>
        <taxon>Anophelinae</taxon>
        <taxon>Anopheles</taxon>
    </lineage>
</organism>
<reference evidence="9 11" key="1">
    <citation type="journal article" date="2014" name="BMC Genomics">
        <title>Genome sequence of Anopheles sinensis provides insight into genetics basis of mosquito competence for malaria parasites.</title>
        <authorList>
            <person name="Zhou D."/>
            <person name="Zhang D."/>
            <person name="Ding G."/>
            <person name="Shi L."/>
            <person name="Hou Q."/>
            <person name="Ye Y."/>
            <person name="Xu Y."/>
            <person name="Zhou H."/>
            <person name="Xiong C."/>
            <person name="Li S."/>
            <person name="Yu J."/>
            <person name="Hong S."/>
            <person name="Yu X."/>
            <person name="Zou P."/>
            <person name="Chen C."/>
            <person name="Chang X."/>
            <person name="Wang W."/>
            <person name="Lv Y."/>
            <person name="Sun Y."/>
            <person name="Ma L."/>
            <person name="Shen B."/>
            <person name="Zhu C."/>
        </authorList>
    </citation>
    <scope>NUCLEOTIDE SEQUENCE [LARGE SCALE GENOMIC DNA]</scope>
</reference>
<evidence type="ECO:0000256" key="4">
    <source>
        <dbReference type="ARBA" id="ARBA00022989"/>
    </source>
</evidence>
<comment type="subcellular location">
    <subcellularLocation>
        <location evidence="1">Cell membrane</location>
        <topology evidence="1">Multi-pass membrane protein</topology>
    </subcellularLocation>
</comment>
<reference evidence="10" key="2">
    <citation type="submission" date="2020-05" db="UniProtKB">
        <authorList>
            <consortium name="EnsemblMetazoa"/>
        </authorList>
    </citation>
    <scope>IDENTIFICATION</scope>
</reference>
<evidence type="ECO:0000256" key="2">
    <source>
        <dbReference type="ARBA" id="ARBA00022475"/>
    </source>
</evidence>
<keyword evidence="4 8" id="KW-1133">Transmembrane helix</keyword>
<dbReference type="PANTHER" id="PTHR42643:SF41">
    <property type="entry name" value="IONOTROPIC RECEPTOR 20A-RELATED"/>
    <property type="match status" value="1"/>
</dbReference>
<dbReference type="PANTHER" id="PTHR42643">
    <property type="entry name" value="IONOTROPIC RECEPTOR 20A-RELATED"/>
    <property type="match status" value="1"/>
</dbReference>
<keyword evidence="2" id="KW-1003">Cell membrane</keyword>
<dbReference type="GO" id="GO:0005886">
    <property type="term" value="C:plasma membrane"/>
    <property type="evidence" value="ECO:0007669"/>
    <property type="project" value="UniProtKB-SubCell"/>
</dbReference>
<feature type="transmembrane region" description="Helical" evidence="8">
    <location>
        <begin position="480"/>
        <end position="501"/>
    </location>
</feature>
<evidence type="ECO:0000256" key="6">
    <source>
        <dbReference type="ARBA" id="ARBA00023170"/>
    </source>
</evidence>
<evidence type="ECO:0000256" key="5">
    <source>
        <dbReference type="ARBA" id="ARBA00023136"/>
    </source>
</evidence>
<dbReference type="InterPro" id="IPR052192">
    <property type="entry name" value="Insect_Ionotropic_Sensory_Rcpt"/>
</dbReference>
<dbReference type="STRING" id="74873.A0A084WTN9"/>
<accession>A0A084WTN9</accession>
<evidence type="ECO:0000256" key="8">
    <source>
        <dbReference type="SAM" id="Phobius"/>
    </source>
</evidence>
<evidence type="ECO:0000313" key="11">
    <source>
        <dbReference type="Proteomes" id="UP000030765"/>
    </source>
</evidence>
<dbReference type="AlphaFoldDB" id="A0A084WTN9"/>
<dbReference type="EnsemblMetazoa" id="ASIC021819-RA">
    <property type="protein sequence ID" value="ASIC021819-PA"/>
    <property type="gene ID" value="ASIC021819"/>
</dbReference>
<protein>
    <recommendedName>
        <fullName evidence="12">Ionotropic receptor</fullName>
    </recommendedName>
</protein>
<feature type="transmembrane region" description="Helical" evidence="8">
    <location>
        <begin position="295"/>
        <end position="315"/>
    </location>
</feature>
<evidence type="ECO:0000256" key="7">
    <source>
        <dbReference type="ARBA" id="ARBA00023180"/>
    </source>
</evidence>
<dbReference type="EMBL" id="KE525420">
    <property type="protein sequence ID" value="KFB53583.1"/>
    <property type="molecule type" value="Genomic_DNA"/>
</dbReference>
<keyword evidence="7" id="KW-0325">Glycoprotein</keyword>
<dbReference type="VEuPathDB" id="VectorBase:ASIS018161"/>